<comment type="catalytic activity">
    <reaction evidence="1 7">
        <text>a myo-inositol phosphate + H2O = myo-inositol + phosphate</text>
        <dbReference type="Rhea" id="RHEA:24056"/>
        <dbReference type="ChEBI" id="CHEBI:15377"/>
        <dbReference type="ChEBI" id="CHEBI:17268"/>
        <dbReference type="ChEBI" id="CHEBI:43474"/>
        <dbReference type="ChEBI" id="CHEBI:84139"/>
        <dbReference type="EC" id="3.1.3.25"/>
    </reaction>
</comment>
<comment type="cofactor">
    <cofactor evidence="2 6 7">
        <name>Mg(2+)</name>
        <dbReference type="ChEBI" id="CHEBI:18420"/>
    </cofactor>
</comment>
<evidence type="ECO:0000313" key="9">
    <source>
        <dbReference type="Proteomes" id="UP000218831"/>
    </source>
</evidence>
<evidence type="ECO:0000313" key="8">
    <source>
        <dbReference type="EMBL" id="PAU92784.1"/>
    </source>
</evidence>
<dbReference type="GO" id="GO:0046872">
    <property type="term" value="F:metal ion binding"/>
    <property type="evidence" value="ECO:0007669"/>
    <property type="project" value="UniProtKB-KW"/>
</dbReference>
<keyword evidence="5 6" id="KW-0460">Magnesium</keyword>
<dbReference type="InterPro" id="IPR033942">
    <property type="entry name" value="IMPase"/>
</dbReference>
<feature type="binding site" evidence="6">
    <location>
        <position position="86"/>
    </location>
    <ligand>
        <name>Mg(2+)</name>
        <dbReference type="ChEBI" id="CHEBI:18420"/>
        <label>1</label>
        <note>catalytic</note>
    </ligand>
</feature>
<feature type="binding site" evidence="6">
    <location>
        <position position="69"/>
    </location>
    <ligand>
        <name>Mg(2+)</name>
        <dbReference type="ChEBI" id="CHEBI:18420"/>
        <label>1</label>
        <note>catalytic</note>
    </ligand>
</feature>
<comment type="caution">
    <text evidence="8">The sequence shown here is derived from an EMBL/GenBank/DDBJ whole genome shotgun (WGS) entry which is preliminary data.</text>
</comment>
<dbReference type="Gene3D" id="3.30.540.10">
    <property type="entry name" value="Fructose-1,6-Bisphosphatase, subunit A, domain 1"/>
    <property type="match status" value="1"/>
</dbReference>
<dbReference type="AlphaFoldDB" id="A0A2A2G6Z6"/>
<dbReference type="PRINTS" id="PR00377">
    <property type="entry name" value="IMPHPHTASES"/>
</dbReference>
<feature type="binding site" evidence="6">
    <location>
        <position position="88"/>
    </location>
    <ligand>
        <name>Mg(2+)</name>
        <dbReference type="ChEBI" id="CHEBI:18420"/>
        <label>1</label>
        <note>catalytic</note>
    </ligand>
</feature>
<dbReference type="GO" id="GO:0007165">
    <property type="term" value="P:signal transduction"/>
    <property type="evidence" value="ECO:0007669"/>
    <property type="project" value="TreeGrafter"/>
</dbReference>
<dbReference type="Proteomes" id="UP000218831">
    <property type="component" value="Unassembled WGS sequence"/>
</dbReference>
<feature type="binding site" evidence="6">
    <location>
        <position position="89"/>
    </location>
    <ligand>
        <name>Mg(2+)</name>
        <dbReference type="ChEBI" id="CHEBI:18420"/>
        <label>1</label>
        <note>catalytic</note>
    </ligand>
</feature>
<evidence type="ECO:0000256" key="2">
    <source>
        <dbReference type="ARBA" id="ARBA00001946"/>
    </source>
</evidence>
<organism evidence="8 9">
    <name type="scientific">Fodinibius salipaludis</name>
    <dbReference type="NCBI Taxonomy" id="2032627"/>
    <lineage>
        <taxon>Bacteria</taxon>
        <taxon>Pseudomonadati</taxon>
        <taxon>Balneolota</taxon>
        <taxon>Balneolia</taxon>
        <taxon>Balneolales</taxon>
        <taxon>Balneolaceae</taxon>
        <taxon>Fodinibius</taxon>
    </lineage>
</organism>
<dbReference type="RefSeq" id="WP_095607637.1">
    <property type="nucleotide sequence ID" value="NZ_NSKE01000013.1"/>
</dbReference>
<dbReference type="InterPro" id="IPR000760">
    <property type="entry name" value="Inositol_monophosphatase-like"/>
</dbReference>
<keyword evidence="9" id="KW-1185">Reference proteome</keyword>
<dbReference type="GO" id="GO:0006020">
    <property type="term" value="P:inositol metabolic process"/>
    <property type="evidence" value="ECO:0007669"/>
    <property type="project" value="TreeGrafter"/>
</dbReference>
<protein>
    <recommendedName>
        <fullName evidence="7">Inositol-1-monophosphatase</fullName>
        <ecNumber evidence="7">3.1.3.25</ecNumber>
    </recommendedName>
</protein>
<proteinExistence type="inferred from homology"/>
<dbReference type="Gene3D" id="3.40.190.80">
    <property type="match status" value="1"/>
</dbReference>
<dbReference type="PANTHER" id="PTHR20854:SF4">
    <property type="entry name" value="INOSITOL-1-MONOPHOSPHATASE-RELATED"/>
    <property type="match status" value="1"/>
</dbReference>
<dbReference type="InterPro" id="IPR020583">
    <property type="entry name" value="Inositol_monoP_metal-BS"/>
</dbReference>
<evidence type="ECO:0000256" key="1">
    <source>
        <dbReference type="ARBA" id="ARBA00001033"/>
    </source>
</evidence>
<dbReference type="PANTHER" id="PTHR20854">
    <property type="entry name" value="INOSITOL MONOPHOSPHATASE"/>
    <property type="match status" value="1"/>
</dbReference>
<dbReference type="InterPro" id="IPR022337">
    <property type="entry name" value="Inositol_monophosphatase_SuhB"/>
</dbReference>
<dbReference type="FunFam" id="3.30.540.10:FF:000003">
    <property type="entry name" value="Inositol-1-monophosphatase"/>
    <property type="match status" value="1"/>
</dbReference>
<dbReference type="Pfam" id="PF00459">
    <property type="entry name" value="Inositol_P"/>
    <property type="match status" value="1"/>
</dbReference>
<dbReference type="OrthoDB" id="9772456at2"/>
<name>A0A2A2G6Z6_9BACT</name>
<dbReference type="GO" id="GO:0008934">
    <property type="term" value="F:inositol monophosphate 1-phosphatase activity"/>
    <property type="evidence" value="ECO:0007669"/>
    <property type="project" value="InterPro"/>
</dbReference>
<accession>A0A2A2G6Z6</accession>
<evidence type="ECO:0000256" key="4">
    <source>
        <dbReference type="ARBA" id="ARBA00022801"/>
    </source>
</evidence>
<keyword evidence="3 6" id="KW-0479">Metal-binding</keyword>
<gene>
    <name evidence="8" type="ORF">CK503_14935</name>
</gene>
<dbReference type="EC" id="3.1.3.25" evidence="7"/>
<keyword evidence="4 7" id="KW-0378">Hydrolase</keyword>
<evidence type="ECO:0000256" key="7">
    <source>
        <dbReference type="RuleBase" id="RU364068"/>
    </source>
</evidence>
<evidence type="ECO:0000256" key="5">
    <source>
        <dbReference type="ARBA" id="ARBA00022842"/>
    </source>
</evidence>
<dbReference type="SUPFAM" id="SSF56655">
    <property type="entry name" value="Carbohydrate phosphatase"/>
    <property type="match status" value="1"/>
</dbReference>
<evidence type="ECO:0000256" key="3">
    <source>
        <dbReference type="ARBA" id="ARBA00022723"/>
    </source>
</evidence>
<evidence type="ECO:0000256" key="6">
    <source>
        <dbReference type="PIRSR" id="PIRSR600760-2"/>
    </source>
</evidence>
<dbReference type="PROSITE" id="PS00629">
    <property type="entry name" value="IMP_1"/>
    <property type="match status" value="1"/>
</dbReference>
<reference evidence="8 9" key="1">
    <citation type="submission" date="2017-08" db="EMBL/GenBank/DDBJ databases">
        <title>Aliifodinibius alkalisoli sp. nov., isolated from saline alkaline soil.</title>
        <authorList>
            <person name="Liu D."/>
            <person name="Zhang G."/>
        </authorList>
    </citation>
    <scope>NUCLEOTIDE SEQUENCE [LARGE SCALE GENOMIC DNA]</scope>
    <source>
        <strain evidence="8 9">WN023</strain>
    </source>
</reference>
<dbReference type="EMBL" id="NSKE01000013">
    <property type="protein sequence ID" value="PAU92784.1"/>
    <property type="molecule type" value="Genomic_DNA"/>
</dbReference>
<sequence>MSDFTIELNVAKKAAESAARIIKKYQKESNFSVDFKGKNDLVTEADVRAEEEIISVIKKEFPDDHILAEESSTEQTMPEGRTWLIDPIDGTTNFAHGFPVYCVSIGLWENREPKMGLVLEVSGNECFTAIKNKGAYLNGNPISVSKLDNPANALVGTGFPYNDLSLVDNYLQFFRMLMTNTQGVRRAGAASYDLCCVACGRFEGFYEYALNPWDVGAGALIIQEAGGEVTDWLGGDDWLFGKRIVAGNSAVHTFLLDEIANYFGEGEIKARSEK</sequence>
<comment type="similarity">
    <text evidence="7">Belongs to the inositol monophosphatase superfamily.</text>
</comment>
<dbReference type="CDD" id="cd01639">
    <property type="entry name" value="IMPase"/>
    <property type="match status" value="1"/>
</dbReference>
<feature type="binding site" evidence="6">
    <location>
        <position position="214"/>
    </location>
    <ligand>
        <name>Mg(2+)</name>
        <dbReference type="ChEBI" id="CHEBI:18420"/>
        <label>1</label>
        <note>catalytic</note>
    </ligand>
</feature>
<dbReference type="PRINTS" id="PR01959">
    <property type="entry name" value="SBIMPHPHTASE"/>
</dbReference>